<reference evidence="4 5" key="1">
    <citation type="submission" date="2023-02" db="EMBL/GenBank/DDBJ databases">
        <authorList>
            <person name="Maleckis M."/>
        </authorList>
    </citation>
    <scope>NUCLEOTIDE SEQUENCE [LARGE SCALE GENOMIC DNA]</scope>
    <source>
        <strain evidence="4 5">P8-A2</strain>
    </source>
</reference>
<evidence type="ECO:0000256" key="2">
    <source>
        <dbReference type="SAM" id="Phobius"/>
    </source>
</evidence>
<proteinExistence type="predicted"/>
<evidence type="ECO:0000256" key="3">
    <source>
        <dbReference type="SAM" id="SignalP"/>
    </source>
</evidence>
<organism evidence="4 5">
    <name type="scientific">Streptomyces mirabilis</name>
    <dbReference type="NCBI Taxonomy" id="68239"/>
    <lineage>
        <taxon>Bacteria</taxon>
        <taxon>Bacillati</taxon>
        <taxon>Actinomycetota</taxon>
        <taxon>Actinomycetes</taxon>
        <taxon>Kitasatosporales</taxon>
        <taxon>Streptomycetaceae</taxon>
        <taxon>Streptomyces</taxon>
    </lineage>
</organism>
<keyword evidence="2" id="KW-0472">Membrane</keyword>
<protein>
    <recommendedName>
        <fullName evidence="6">PBP domain-containing protein</fullName>
    </recommendedName>
</protein>
<dbReference type="Gene3D" id="3.40.190.10">
    <property type="entry name" value="Periplasmic binding protein-like II"/>
    <property type="match status" value="1"/>
</dbReference>
<evidence type="ECO:0000256" key="1">
    <source>
        <dbReference type="SAM" id="MobiDB-lite"/>
    </source>
</evidence>
<dbReference type="Proteomes" id="UP001257627">
    <property type="component" value="Unassembled WGS sequence"/>
</dbReference>
<evidence type="ECO:0000313" key="4">
    <source>
        <dbReference type="EMBL" id="MDU8994955.1"/>
    </source>
</evidence>
<feature type="compositionally biased region" description="Low complexity" evidence="1">
    <location>
        <begin position="744"/>
        <end position="764"/>
    </location>
</feature>
<keyword evidence="2" id="KW-0812">Transmembrane</keyword>
<dbReference type="EMBL" id="JARAKF010000001">
    <property type="protein sequence ID" value="MDU8994955.1"/>
    <property type="molecule type" value="Genomic_DNA"/>
</dbReference>
<gene>
    <name evidence="4" type="ORF">PU648_21910</name>
</gene>
<accession>A0ABU3UMF7</accession>
<feature type="region of interest" description="Disordered" evidence="1">
    <location>
        <begin position="697"/>
        <end position="768"/>
    </location>
</feature>
<feature type="transmembrane region" description="Helical" evidence="2">
    <location>
        <begin position="786"/>
        <end position="809"/>
    </location>
</feature>
<dbReference type="PROSITE" id="PS51318">
    <property type="entry name" value="TAT"/>
    <property type="match status" value="1"/>
</dbReference>
<feature type="chain" id="PRO_5047376273" description="PBP domain-containing protein" evidence="3">
    <location>
        <begin position="42"/>
        <end position="814"/>
    </location>
</feature>
<comment type="caution">
    <text evidence="4">The sequence shown here is derived from an EMBL/GenBank/DDBJ whole genome shotgun (WGS) entry which is preliminary data.</text>
</comment>
<feature type="signal peptide" evidence="3">
    <location>
        <begin position="1"/>
        <end position="41"/>
    </location>
</feature>
<evidence type="ECO:0000313" key="5">
    <source>
        <dbReference type="Proteomes" id="UP001257627"/>
    </source>
</evidence>
<name>A0ABU3UMF7_9ACTN</name>
<feature type="compositionally biased region" description="Gly residues" evidence="1">
    <location>
        <begin position="704"/>
        <end position="743"/>
    </location>
</feature>
<keyword evidence="3" id="KW-0732">Signal</keyword>
<dbReference type="RefSeq" id="WP_316733028.1">
    <property type="nucleotide sequence ID" value="NZ_JARAKF010000001.1"/>
</dbReference>
<keyword evidence="2" id="KW-1133">Transmembrane helix</keyword>
<dbReference type="InterPro" id="IPR006311">
    <property type="entry name" value="TAT_signal"/>
</dbReference>
<evidence type="ECO:0008006" key="6">
    <source>
        <dbReference type="Google" id="ProtNLM"/>
    </source>
</evidence>
<keyword evidence="5" id="KW-1185">Reference proteome</keyword>
<dbReference type="SUPFAM" id="SSF53850">
    <property type="entry name" value="Periplasmic binding protein-like II"/>
    <property type="match status" value="1"/>
</dbReference>
<sequence length="814" mass="84456">MTAMTAMSRSRRRVVAAVSALLAALVLALLPLPSAATSAAAADGAGEDSSVTVTGKQGRYDDFSKLKVTVHQTKNLRSQGVRVTWQGGAPTIDGQNAAVNFLQIMQCWGDDPAGPDRDQCVFGGDGSILGAGNGRLVGTDPGETQYPGGFVPFRPVGDLPPTKSSHDFTYFGPLDTNEQRFARTYADGTGEVTFEAQDGIQASHLGCGMNTAPAGSDPVPRHCWLVVVPRGTHDADGTEITKPNQAGNSLQSSPLSATNWAQRMVVRLDFQPVDAFCPQGQPELPTVGSELMTDAVTSWQPKLCSSTGNTFAFTQGGEEEARGQVLSTSADAPLLGFTVDPVARPEDGSKVVHAPVAVSGLAIAFFIEGPSGVVQGMKLNPRLVAKMLTHSYAEDVTLGATPDYLIGNSTSLVTDPEFKELNPGFPRLTNHQLRSLMVPLQSSDTTRIVWNWLQSDADARGFLSGTKDRWGMRVNRYFQDLKLAENTTLTDYPKVDPTTTPALGNGTPPLSYAITDLDPYTADLHDGALRTRRGNNTRTIQWQSGDTAQSPAKLINDAPMSGQRAVMAIVDAASAERYGLTTAALRNADGNFVKPSAATLTADVATMRPSSEDASVLKPDPARAKGQAYPLTAVAYAAASVNQDAKARKAYARFIRYAAGSGQTLGVSAGQLPFGYAPLPAQQRLQARTAADALERGATVTGPPSGGSNQGDTGGPGSGAGTGGTSSGGGTGGASGGGTGGGATPSASDSAAAVSGSAPPSSGPQQNVAEAKAGFTPGEILGVIRWILLVVLFLGGAAGLSGPIMLHFAQRRTP</sequence>